<proteinExistence type="predicted"/>
<keyword evidence="2" id="KW-1185">Reference proteome</keyword>
<dbReference type="PANTHER" id="PTHR31025:SF22">
    <property type="entry name" value="IP13529P"/>
    <property type="match status" value="1"/>
</dbReference>
<organism evidence="1 2">
    <name type="scientific">Merluccius polli</name>
    <name type="common">Benguela hake</name>
    <name type="synonym">Merluccius cadenati</name>
    <dbReference type="NCBI Taxonomy" id="89951"/>
    <lineage>
        <taxon>Eukaryota</taxon>
        <taxon>Metazoa</taxon>
        <taxon>Chordata</taxon>
        <taxon>Craniata</taxon>
        <taxon>Vertebrata</taxon>
        <taxon>Euteleostomi</taxon>
        <taxon>Actinopterygii</taxon>
        <taxon>Neopterygii</taxon>
        <taxon>Teleostei</taxon>
        <taxon>Neoteleostei</taxon>
        <taxon>Acanthomorphata</taxon>
        <taxon>Zeiogadaria</taxon>
        <taxon>Gadariae</taxon>
        <taxon>Gadiformes</taxon>
        <taxon>Gadoidei</taxon>
        <taxon>Merlucciidae</taxon>
        <taxon>Merluccius</taxon>
    </lineage>
</organism>
<dbReference type="PANTHER" id="PTHR31025">
    <property type="entry name" value="SI:CH211-196P9.1-RELATED"/>
    <property type="match status" value="1"/>
</dbReference>
<dbReference type="Proteomes" id="UP001174136">
    <property type="component" value="Unassembled WGS sequence"/>
</dbReference>
<protein>
    <submittedName>
        <fullName evidence="1">Uncharacterized protein</fullName>
    </submittedName>
</protein>
<evidence type="ECO:0000313" key="1">
    <source>
        <dbReference type="EMBL" id="KAK0152037.1"/>
    </source>
</evidence>
<dbReference type="AlphaFoldDB" id="A0AA47N471"/>
<sequence>MVAPGRQGDSVLQAKAWMLTVDGKVIIGPQELPDFGAALAPLFCCFYNFNIQYQQEAENTLELIQRFILRINPEGSKCQAKSQISRQTGKKVQRKTAALNPVVASFIRELVDFDNYQ</sequence>
<evidence type="ECO:0000313" key="2">
    <source>
        <dbReference type="Proteomes" id="UP001174136"/>
    </source>
</evidence>
<name>A0AA47N471_MERPO</name>
<comment type="caution">
    <text evidence="1">The sequence shown here is derived from an EMBL/GenBank/DDBJ whole genome shotgun (WGS) entry which is preliminary data.</text>
</comment>
<reference evidence="1" key="1">
    <citation type="journal article" date="2023" name="Front. Mar. Sci.">
        <title>A new Merluccius polli reference genome to investigate the effects of global change in West African waters.</title>
        <authorList>
            <person name="Mateo J.L."/>
            <person name="Blanco-Fernandez C."/>
            <person name="Garcia-Vazquez E."/>
            <person name="Machado-Schiaffino G."/>
        </authorList>
    </citation>
    <scope>NUCLEOTIDE SEQUENCE</scope>
    <source>
        <strain evidence="1">C29</strain>
        <tissue evidence="1">Fin</tissue>
    </source>
</reference>
<gene>
    <name evidence="1" type="ORF">N1851_006608</name>
</gene>
<accession>A0AA47N471</accession>
<dbReference type="EMBL" id="JAOPHQ010001145">
    <property type="protein sequence ID" value="KAK0152037.1"/>
    <property type="molecule type" value="Genomic_DNA"/>
</dbReference>